<dbReference type="EMBL" id="BK015564">
    <property type="protein sequence ID" value="DAE13369.1"/>
    <property type="molecule type" value="Genomic_DNA"/>
</dbReference>
<protein>
    <submittedName>
        <fullName evidence="1">Uncharacterized protein</fullName>
    </submittedName>
</protein>
<name>A0A8S5Q3F4_9CAUD</name>
<accession>A0A8S5Q3F4</accession>
<organism evidence="1">
    <name type="scientific">Siphoviridae sp. ctLqe90</name>
    <dbReference type="NCBI Taxonomy" id="2825456"/>
    <lineage>
        <taxon>Viruses</taxon>
        <taxon>Duplodnaviria</taxon>
        <taxon>Heunggongvirae</taxon>
        <taxon>Uroviricota</taxon>
        <taxon>Caudoviricetes</taxon>
    </lineage>
</organism>
<evidence type="ECO:0000313" key="1">
    <source>
        <dbReference type="EMBL" id="DAE13369.1"/>
    </source>
</evidence>
<reference evidence="1" key="1">
    <citation type="journal article" date="2021" name="Proc. Natl. Acad. Sci. U.S.A.">
        <title>A Catalog of Tens of Thousands of Viruses from Human Metagenomes Reveals Hidden Associations with Chronic Diseases.</title>
        <authorList>
            <person name="Tisza M.J."/>
            <person name="Buck C.B."/>
        </authorList>
    </citation>
    <scope>NUCLEOTIDE SEQUENCE</scope>
    <source>
        <strain evidence="1">CtLqe90</strain>
    </source>
</reference>
<sequence>MAKIVCAAIKFTSKADEDNIIVLPCIRHGDGYKQFAYLNFVLAGNYSRGDWNKEEGFVDSDGKFHSREEAFQLVKDSLPASLIYFKEQHKETELYSEDLY</sequence>
<dbReference type="InterPro" id="IPR058630">
    <property type="entry name" value="T4_Y16D"/>
</dbReference>
<dbReference type="Pfam" id="PF26092">
    <property type="entry name" value="T4_Y16D"/>
    <property type="match status" value="1"/>
</dbReference>
<proteinExistence type="predicted"/>